<reference evidence="3 4" key="1">
    <citation type="journal article" date="2016" name="Genome Biol. Evol.">
        <title>Divergent and convergent evolution of fungal pathogenicity.</title>
        <authorList>
            <person name="Shang Y."/>
            <person name="Xiao G."/>
            <person name="Zheng P."/>
            <person name="Cen K."/>
            <person name="Zhan S."/>
            <person name="Wang C."/>
        </authorList>
    </citation>
    <scope>NUCLEOTIDE SEQUENCE [LARGE SCALE GENOMIC DNA]</scope>
    <source>
        <strain evidence="3 4">RCEF 2490</strain>
    </source>
</reference>
<dbReference type="GO" id="GO:0005684">
    <property type="term" value="C:U2-type spliceosomal complex"/>
    <property type="evidence" value="ECO:0007669"/>
    <property type="project" value="TreeGrafter"/>
</dbReference>
<dbReference type="PANTHER" id="PTHR12111:SF2">
    <property type="entry name" value="SPLICING FACTOR YJU2B-RELATED"/>
    <property type="match status" value="1"/>
</dbReference>
<organism evidence="3 4">
    <name type="scientific">Moelleriella libera RCEF 2490</name>
    <dbReference type="NCBI Taxonomy" id="1081109"/>
    <lineage>
        <taxon>Eukaryota</taxon>
        <taxon>Fungi</taxon>
        <taxon>Dikarya</taxon>
        <taxon>Ascomycota</taxon>
        <taxon>Pezizomycotina</taxon>
        <taxon>Sordariomycetes</taxon>
        <taxon>Hypocreomycetidae</taxon>
        <taxon>Hypocreales</taxon>
        <taxon>Clavicipitaceae</taxon>
        <taxon>Moelleriella</taxon>
    </lineage>
</organism>
<dbReference type="STRING" id="1081109.A0A168CK66"/>
<evidence type="ECO:0000313" key="4">
    <source>
        <dbReference type="Proteomes" id="UP000078544"/>
    </source>
</evidence>
<dbReference type="InterPro" id="IPR007590">
    <property type="entry name" value="Saf4/Yju2"/>
</dbReference>
<dbReference type="AlphaFoldDB" id="A0A168CK66"/>
<proteinExistence type="inferred from homology"/>
<comment type="similarity">
    <text evidence="1">Belongs to the CWC16 family.</text>
</comment>
<dbReference type="PANTHER" id="PTHR12111">
    <property type="entry name" value="SPLICING FACTOR YJU2"/>
    <property type="match status" value="1"/>
</dbReference>
<evidence type="ECO:0000313" key="3">
    <source>
        <dbReference type="EMBL" id="KZZ96704.1"/>
    </source>
</evidence>
<dbReference type="Pfam" id="PF04502">
    <property type="entry name" value="Saf4_Yju2"/>
    <property type="match status" value="1"/>
</dbReference>
<comment type="caution">
    <text evidence="3">The sequence shown here is derived from an EMBL/GenBank/DDBJ whole genome shotgun (WGS) entry which is preliminary data.</text>
</comment>
<sequence>MQGFNMGRYVPPDLEGTTSGNKIHKKHALGQRASKLGSQGVLTVRFEMPFPIWCSSCPKPTIIGQGVRFNAEKKRVGNYYTTPIWSFRFRHADCGGTIEMRTDPQNTAYTVTEGGTKRDSGPDNESLVTTTSSDGIVSIPTAAEREALRQNAFASLEKTIEDRERLLVASQRIEELVSAQAKSWADPYTANQKLRRAFRAGRKQRDGEAQRTQELQHTMGLGIDLLPGTEDDAKRAAQIAYGTTNAGNNGGGDGGEEEQQGKTPGTAAALEKPLFGEKKIKTPVSSSSSTGGKRHLAATILGNTRAVQDPFLQSRRPAVTAKKRVKVQHKSALVEYDSD</sequence>
<dbReference type="GO" id="GO:0000398">
    <property type="term" value="P:mRNA splicing, via spliceosome"/>
    <property type="evidence" value="ECO:0007669"/>
    <property type="project" value="InterPro"/>
</dbReference>
<protein>
    <submittedName>
        <fullName evidence="3">DUF455 domain protein</fullName>
    </submittedName>
</protein>
<dbReference type="GO" id="GO:0071014">
    <property type="term" value="C:post-mRNA release spliceosomal complex"/>
    <property type="evidence" value="ECO:0007669"/>
    <property type="project" value="TreeGrafter"/>
</dbReference>
<keyword evidence="4" id="KW-1185">Reference proteome</keyword>
<name>A0A168CK66_9HYPO</name>
<feature type="region of interest" description="Disordered" evidence="2">
    <location>
        <begin position="318"/>
        <end position="339"/>
    </location>
</feature>
<accession>A0A168CK66</accession>
<dbReference type="EMBL" id="AZGY01000007">
    <property type="protein sequence ID" value="KZZ96704.1"/>
    <property type="molecule type" value="Genomic_DNA"/>
</dbReference>
<feature type="region of interest" description="Disordered" evidence="2">
    <location>
        <begin position="242"/>
        <end position="293"/>
    </location>
</feature>
<dbReference type="Proteomes" id="UP000078544">
    <property type="component" value="Unassembled WGS sequence"/>
</dbReference>
<gene>
    <name evidence="3" type="ORF">AAL_03933</name>
</gene>
<evidence type="ECO:0000256" key="2">
    <source>
        <dbReference type="SAM" id="MobiDB-lite"/>
    </source>
</evidence>
<evidence type="ECO:0000256" key="1">
    <source>
        <dbReference type="ARBA" id="ARBA00005595"/>
    </source>
</evidence>
<dbReference type="OrthoDB" id="360327at2759"/>